<sequence length="838" mass="95037">MIKVFEPNAKNFTTNGITILTNIVDPEIVEELNGNYSLNFKYPIEEPKIVKGTIQANKNIIIGKNTIAGTKANVNLHSKSYFLQDNYIVYANNQAFRIYNVKKDMSMISINCRHIFYDLLDNFLEDCKITNLSRIGALNLVLAGTQFTHNFVATGNTGPTSARYFVRKNPIDSIMGKEGILETWGGEIVRDNFNIGIWDSRGNDRGVLIQGGKNLMGIEDNLDTDNVITRVMPTGLDENGTVIILPEKYIDSPSIDMYPHPKIRHIHYGDIKVNKEMGITKDDVIRLLRLKVKDLYEVEKMDIPEVNYKVNFIELSKTDQYKDYISLEKVEVGDTVTVRYNKSNLHIKAKVIKTTKHLKGNVWVNEKVELGNFKKNVSNSLSKIDNITTNDGKVKGDAIWGTIDATKASLRAIADSAETQVERAIIFEDKDQNSSTYGAMCLGTRGFQIAREMTNDEWQWTTFGTGQGFTADLIRAGNLQSLDGTLKIDLGGGSFKTYNYAGLPAIDMEDMNLSFYDWKKTNSKAGMLFTSYRTNQPNQLGLNLAHFQDYMLILSYYKSEEENYGGYITFDKYLKAITSKQPITVWENMQMRRPMYWYKNGDGEAMSSIDLWSSGLSIGYMGDNSRLNFGRAWSSEFETMFSALNHRTSVNNVGFISWQNAEFSKGVNIFGNLSVSGAKNCLQKTKDYGERLINAYETLGYYLGDLGRGFIGEDGTAYIEIEDMVTQIMNTDIPYHVTYTEIIPEMLTNEEVKQRSPLRLVKMTSTYFVLKGEPAAEFTWELKAKRKGYENIRAEKFQDQNILNHPGSMVDFDKYEPVSLDEILLRTKNIEDDLLGGI</sequence>
<dbReference type="InterPro" id="IPR010572">
    <property type="entry name" value="Tail_dom"/>
</dbReference>
<dbReference type="HOGENOM" id="CLU_329214_0_0_9"/>
<evidence type="ECO:0000259" key="1">
    <source>
        <dbReference type="Pfam" id="PF06605"/>
    </source>
</evidence>
<dbReference type="InterPro" id="IPR007119">
    <property type="entry name" value="Phage_tail_spike_N"/>
</dbReference>
<reference evidence="2" key="1">
    <citation type="submission" date="2013-10" db="EMBL/GenBank/DDBJ databases">
        <title>Draft genome sequence of Clostridium botulinum type B strain Osaka05.</title>
        <authorList>
            <person name="Sakaguchi Y."/>
            <person name="Hosomi K."/>
            <person name="Uchiyama J."/>
            <person name="Ogura Y."/>
            <person name="Sakaguchi M."/>
            <person name="Kohda T."/>
            <person name="Mukamoto M."/>
            <person name="Misawa N."/>
            <person name="Matsuzaki S."/>
            <person name="Hayashi T."/>
            <person name="Kozaki S."/>
        </authorList>
    </citation>
    <scope>NUCLEOTIDE SEQUENCE</scope>
    <source>
        <strain evidence="2">Osaka05</strain>
    </source>
</reference>
<dbReference type="AlphaFoldDB" id="A0A0S6U229"/>
<dbReference type="NCBIfam" id="TIGR01665">
    <property type="entry name" value="put_anti_recept"/>
    <property type="match status" value="1"/>
</dbReference>
<proteinExistence type="predicted"/>
<organism evidence="2">
    <name type="scientific">Clostridium botulinum B str. Osaka05</name>
    <dbReference type="NCBI Taxonomy" id="1407017"/>
    <lineage>
        <taxon>Bacteria</taxon>
        <taxon>Bacillati</taxon>
        <taxon>Bacillota</taxon>
        <taxon>Clostridia</taxon>
        <taxon>Eubacteriales</taxon>
        <taxon>Clostridiaceae</taxon>
        <taxon>Clostridium</taxon>
    </lineage>
</organism>
<protein>
    <recommendedName>
        <fullName evidence="1">Tail spike domain-containing protein</fullName>
    </recommendedName>
</protein>
<dbReference type="Pfam" id="PF06605">
    <property type="entry name" value="Prophage_tail"/>
    <property type="match status" value="1"/>
</dbReference>
<evidence type="ECO:0000313" key="2">
    <source>
        <dbReference type="EMBL" id="GAE00965.1"/>
    </source>
</evidence>
<dbReference type="RefSeq" id="WP_051394124.1">
    <property type="nucleotide sequence ID" value="NZ_DF384213.1"/>
</dbReference>
<feature type="domain" description="Tail spike" evidence="1">
    <location>
        <begin position="116"/>
        <end position="382"/>
    </location>
</feature>
<dbReference type="Proteomes" id="UP000054164">
    <property type="component" value="Unassembled WGS sequence"/>
</dbReference>
<name>A0A0S6U229_CLOBO</name>
<gene>
    <name evidence="2" type="ORF">CBO05C_0655</name>
</gene>
<accession>A0A0S6U229</accession>
<dbReference type="EMBL" id="DF384213">
    <property type="protein sequence ID" value="GAE00965.1"/>
    <property type="molecule type" value="Genomic_DNA"/>
</dbReference>